<evidence type="ECO:0000313" key="2">
    <source>
        <dbReference type="Proteomes" id="UP001060170"/>
    </source>
</evidence>
<reference evidence="2" key="2">
    <citation type="journal article" date="2018" name="Mol. Plant Microbe Interact.">
        <title>Genome sequence resources for the wheat stripe rust pathogen (Puccinia striiformis f. sp. tritici) and the barley stripe rust pathogen (Puccinia striiformis f. sp. hordei).</title>
        <authorList>
            <person name="Xia C."/>
            <person name="Wang M."/>
            <person name="Yin C."/>
            <person name="Cornejo O.E."/>
            <person name="Hulbert S.H."/>
            <person name="Chen X."/>
        </authorList>
    </citation>
    <scope>NUCLEOTIDE SEQUENCE [LARGE SCALE GENOMIC DNA]</scope>
    <source>
        <strain evidence="2">93-210</strain>
    </source>
</reference>
<evidence type="ECO:0000313" key="1">
    <source>
        <dbReference type="EMBL" id="KAI7961616.1"/>
    </source>
</evidence>
<dbReference type="Proteomes" id="UP001060170">
    <property type="component" value="Chromosome 2"/>
</dbReference>
<gene>
    <name evidence="1" type="ORF">MJO28_002105</name>
</gene>
<proteinExistence type="predicted"/>
<comment type="caution">
    <text evidence="1">The sequence shown here is derived from an EMBL/GenBank/DDBJ whole genome shotgun (WGS) entry which is preliminary data.</text>
</comment>
<reference evidence="2" key="1">
    <citation type="journal article" date="2018" name="BMC Genomics">
        <title>Genomic insights into host adaptation between the wheat stripe rust pathogen (Puccinia striiformis f. sp. tritici) and the barley stripe rust pathogen (Puccinia striiformis f. sp. hordei).</title>
        <authorList>
            <person name="Xia C."/>
            <person name="Wang M."/>
            <person name="Yin C."/>
            <person name="Cornejo O.E."/>
            <person name="Hulbert S.H."/>
            <person name="Chen X."/>
        </authorList>
    </citation>
    <scope>NUCLEOTIDE SEQUENCE [LARGE SCALE GENOMIC DNA]</scope>
    <source>
        <strain evidence="2">93-210</strain>
    </source>
</reference>
<accession>A0ACC0EVV5</accession>
<name>A0ACC0EVV5_9BASI</name>
<organism evidence="1 2">
    <name type="scientific">Puccinia striiformis f. sp. tritici</name>
    <dbReference type="NCBI Taxonomy" id="168172"/>
    <lineage>
        <taxon>Eukaryota</taxon>
        <taxon>Fungi</taxon>
        <taxon>Dikarya</taxon>
        <taxon>Basidiomycota</taxon>
        <taxon>Pucciniomycotina</taxon>
        <taxon>Pucciniomycetes</taxon>
        <taxon>Pucciniales</taxon>
        <taxon>Pucciniaceae</taxon>
        <taxon>Puccinia</taxon>
    </lineage>
</organism>
<dbReference type="EMBL" id="CM045866">
    <property type="protein sequence ID" value="KAI7961616.1"/>
    <property type="molecule type" value="Genomic_DNA"/>
</dbReference>
<reference evidence="1 2" key="3">
    <citation type="journal article" date="2022" name="Microbiol. Spectr.">
        <title>Folding features and dynamics of 3D genome architecture in plant fungal pathogens.</title>
        <authorList>
            <person name="Xia C."/>
        </authorList>
    </citation>
    <scope>NUCLEOTIDE SEQUENCE [LARGE SCALE GENOMIC DNA]</scope>
    <source>
        <strain evidence="1 2">93-210</strain>
    </source>
</reference>
<keyword evidence="2" id="KW-1185">Reference proteome</keyword>
<sequence length="64" mass="6645">MVPKAIVATSITSGTGKDSPNKNCINSTADKQGCCEPGLAGLYGPAQPWTDVSIAEFNNDCTQK</sequence>
<protein>
    <submittedName>
        <fullName evidence="1">Uncharacterized protein</fullName>
    </submittedName>
</protein>